<dbReference type="AlphaFoldDB" id="A0A1B7X6B1"/>
<reference evidence="2 3" key="1">
    <citation type="submission" date="2015-09" db="EMBL/GenBank/DDBJ databases">
        <title>Aphanizomenon flos-aquae WA102.</title>
        <authorList>
            <person name="Driscoll C."/>
        </authorList>
    </citation>
    <scope>NUCLEOTIDE SEQUENCE [LARGE SCALE GENOMIC DNA]</scope>
    <source>
        <strain evidence="2">WA102</strain>
    </source>
</reference>
<dbReference type="EMBL" id="LJOW01000012">
    <property type="protein sequence ID" value="OBQ44906.1"/>
    <property type="molecule type" value="Genomic_DNA"/>
</dbReference>
<keyword evidence="1" id="KW-0472">Membrane</keyword>
<evidence type="ECO:0000313" key="2">
    <source>
        <dbReference type="EMBL" id="OBQ44906.1"/>
    </source>
</evidence>
<protein>
    <recommendedName>
        <fullName evidence="4">Prepilin-type N-terminal cleavage/methylation domain-containing protein</fullName>
    </recommendedName>
</protein>
<name>A0A1B7X6B1_APHFL</name>
<keyword evidence="1" id="KW-0812">Transmembrane</keyword>
<evidence type="ECO:0008006" key="4">
    <source>
        <dbReference type="Google" id="ProtNLM"/>
    </source>
</evidence>
<keyword evidence="1" id="KW-1133">Transmembrane helix</keyword>
<feature type="transmembrane region" description="Helical" evidence="1">
    <location>
        <begin position="21"/>
        <end position="41"/>
    </location>
</feature>
<sequence>MMQLPQKHNINKDAGFTIMESLIAMVVVSSLMLAISPVLILSASTRVQSRRVELSAQIARSFIDGVRSGRITAEDITPVNININQNALSSRNITNSTDGYLISSASMPAPTSPAGLYCVQSDGTIQPPENNCENRLFFIQARRTSINGSDPNDGYRLAVRVYRRDIDFMKPVLANTNTTKNTQAVVGSGNKQAPLVEIIADIANNNTSFTDLCNRLGFRAGSTTIPCS</sequence>
<comment type="caution">
    <text evidence="2">The sequence shown here is derived from an EMBL/GenBank/DDBJ whole genome shotgun (WGS) entry which is preliminary data.</text>
</comment>
<dbReference type="PATRIC" id="fig|1710896.3.peg.2114"/>
<evidence type="ECO:0000256" key="1">
    <source>
        <dbReference type="SAM" id="Phobius"/>
    </source>
</evidence>
<accession>A0A1B7X6B1</accession>
<evidence type="ECO:0000313" key="3">
    <source>
        <dbReference type="Proteomes" id="UP000092093"/>
    </source>
</evidence>
<dbReference type="NCBIfam" id="NF038303">
    <property type="entry name" value="EPS_HpsB"/>
    <property type="match status" value="1"/>
</dbReference>
<gene>
    <name evidence="2" type="ORF">AN484_04595</name>
</gene>
<organism evidence="2 3">
    <name type="scientific">Aphanizomenon flos-aquae WA102</name>
    <dbReference type="NCBI Taxonomy" id="1710896"/>
    <lineage>
        <taxon>Bacteria</taxon>
        <taxon>Bacillati</taxon>
        <taxon>Cyanobacteriota</taxon>
        <taxon>Cyanophyceae</taxon>
        <taxon>Nostocales</taxon>
        <taxon>Aphanizomenonaceae</taxon>
        <taxon>Aphanizomenon</taxon>
    </lineage>
</organism>
<proteinExistence type="predicted"/>
<dbReference type="InterPro" id="IPR012902">
    <property type="entry name" value="N_methyl_site"/>
</dbReference>
<dbReference type="Proteomes" id="UP000092093">
    <property type="component" value="Unassembled WGS sequence"/>
</dbReference>
<dbReference type="NCBIfam" id="TIGR02532">
    <property type="entry name" value="IV_pilin_GFxxxE"/>
    <property type="match status" value="1"/>
</dbReference>